<evidence type="ECO:0000313" key="2">
    <source>
        <dbReference type="Proteomes" id="UP000289437"/>
    </source>
</evidence>
<evidence type="ECO:0000313" key="1">
    <source>
        <dbReference type="EMBL" id="RXH58090.1"/>
    </source>
</evidence>
<reference evidence="2" key="2">
    <citation type="submission" date="2019-02" db="EMBL/GenBank/DDBJ databases">
        <title>Granulicella sibirica sp. nov., a psychrotolerant acidobacterium isolated from an organic soil layer in forested tundra, West Siberia.</title>
        <authorList>
            <person name="Oshkin I.Y."/>
            <person name="Kulichevskaya I.S."/>
            <person name="Rijpstra W.I.C."/>
            <person name="Sinninghe Damste J.S."/>
            <person name="Rakitin A.L."/>
            <person name="Ravin N.V."/>
            <person name="Dedysh S.N."/>
        </authorList>
    </citation>
    <scope>NUCLEOTIDE SEQUENCE [LARGE SCALE GENOMIC DNA]</scope>
    <source>
        <strain evidence="2">AF10</strain>
    </source>
</reference>
<protein>
    <submittedName>
        <fullName evidence="1">Uncharacterized protein</fullName>
    </submittedName>
</protein>
<dbReference type="Proteomes" id="UP000289437">
    <property type="component" value="Unassembled WGS sequence"/>
</dbReference>
<accession>A0A4Q0T641</accession>
<reference evidence="1 2" key="1">
    <citation type="submission" date="2018-11" db="EMBL/GenBank/DDBJ databases">
        <authorList>
            <person name="Mardanov A.V."/>
            <person name="Ravin N.V."/>
            <person name="Dedysh S.N."/>
        </authorList>
    </citation>
    <scope>NUCLEOTIDE SEQUENCE [LARGE SCALE GENOMIC DNA]</scope>
    <source>
        <strain evidence="1 2">AF10</strain>
    </source>
</reference>
<comment type="caution">
    <text evidence="1">The sequence shown here is derived from an EMBL/GenBank/DDBJ whole genome shotgun (WGS) entry which is preliminary data.</text>
</comment>
<gene>
    <name evidence="1" type="ORF">GRAN_1400</name>
</gene>
<dbReference type="AlphaFoldDB" id="A0A4Q0T641"/>
<keyword evidence="2" id="KW-1185">Reference proteome</keyword>
<dbReference type="EMBL" id="RDSM01000001">
    <property type="protein sequence ID" value="RXH58090.1"/>
    <property type="molecule type" value="Genomic_DNA"/>
</dbReference>
<proteinExistence type="predicted"/>
<name>A0A4Q0T641_9BACT</name>
<organism evidence="1 2">
    <name type="scientific">Granulicella sibirica</name>
    <dbReference type="NCBI Taxonomy" id="2479048"/>
    <lineage>
        <taxon>Bacteria</taxon>
        <taxon>Pseudomonadati</taxon>
        <taxon>Acidobacteriota</taxon>
        <taxon>Terriglobia</taxon>
        <taxon>Terriglobales</taxon>
        <taxon>Acidobacteriaceae</taxon>
        <taxon>Granulicella</taxon>
    </lineage>
</organism>
<sequence>MGTPWGDLEAAFVKRVRPQNGLVEFRLVRAVRPDIHNI</sequence>